<proteinExistence type="predicted"/>
<dbReference type="PANTHER" id="PTHR35010">
    <property type="entry name" value="BLL4672 PROTEIN-RELATED"/>
    <property type="match status" value="1"/>
</dbReference>
<dbReference type="PROSITE" id="PS50943">
    <property type="entry name" value="HTH_CROC1"/>
    <property type="match status" value="1"/>
</dbReference>
<organism evidence="2 3">
    <name type="scientific">Herbaspirillum hiltneri N3</name>
    <dbReference type="NCBI Taxonomy" id="1262470"/>
    <lineage>
        <taxon>Bacteria</taxon>
        <taxon>Pseudomonadati</taxon>
        <taxon>Pseudomonadota</taxon>
        <taxon>Betaproteobacteria</taxon>
        <taxon>Burkholderiales</taxon>
        <taxon>Oxalobacteraceae</taxon>
        <taxon>Herbaspirillum</taxon>
    </lineage>
</organism>
<feature type="domain" description="HTH cro/C1-type" evidence="1">
    <location>
        <begin position="23"/>
        <end position="77"/>
    </location>
</feature>
<dbReference type="Proteomes" id="UP000063429">
    <property type="component" value="Chromosome"/>
</dbReference>
<evidence type="ECO:0000313" key="2">
    <source>
        <dbReference type="EMBL" id="AKZ65400.1"/>
    </source>
</evidence>
<keyword evidence="3" id="KW-1185">Reference proteome</keyword>
<dbReference type="RefSeq" id="WP_053201663.1">
    <property type="nucleotide sequence ID" value="NZ_CP011409.1"/>
</dbReference>
<dbReference type="SMART" id="SM00530">
    <property type="entry name" value="HTH_XRE"/>
    <property type="match status" value="1"/>
</dbReference>
<dbReference type="InterPro" id="IPR001387">
    <property type="entry name" value="Cro/C1-type_HTH"/>
</dbReference>
<dbReference type="SUPFAM" id="SSF47413">
    <property type="entry name" value="lambda repressor-like DNA-binding domains"/>
    <property type="match status" value="1"/>
</dbReference>
<dbReference type="Gene3D" id="1.10.260.40">
    <property type="entry name" value="lambda repressor-like DNA-binding domains"/>
    <property type="match status" value="1"/>
</dbReference>
<accession>A0ABN4I2M5</accession>
<dbReference type="Pfam" id="PF17765">
    <property type="entry name" value="MLTR_LBD"/>
    <property type="match status" value="1"/>
</dbReference>
<protein>
    <submittedName>
        <fullName evidence="2">XRE family transcriptional regulator</fullName>
    </submittedName>
</protein>
<reference evidence="3" key="1">
    <citation type="journal article" date="2015" name="Genome Announc.">
        <title>Complete Genome Sequence of Herbaspirillum hiltneri N3 (DSM 17495), Isolated from Surface-Sterilized Wheat Roots.</title>
        <authorList>
            <person name="Guizelini D."/>
            <person name="Saizaki P.M."/>
            <person name="Coimbra N.A."/>
            <person name="Weiss V.A."/>
            <person name="Faoro H."/>
            <person name="Sfeir M.Z."/>
            <person name="Baura V.A."/>
            <person name="Monteiro R.A."/>
            <person name="Chubatsu L.S."/>
            <person name="Souza E.M."/>
            <person name="Cruz L.M."/>
            <person name="Pedrosa F.O."/>
            <person name="Raittz R.T."/>
            <person name="Marchaukoski J.N."/>
            <person name="Steffens M.B."/>
        </authorList>
    </citation>
    <scope>NUCLEOTIDE SEQUENCE [LARGE SCALE GENOMIC DNA]</scope>
    <source>
        <strain evidence="3">N3</strain>
    </source>
</reference>
<dbReference type="Gene3D" id="3.30.450.180">
    <property type="match status" value="1"/>
</dbReference>
<dbReference type="InterPro" id="IPR041413">
    <property type="entry name" value="MLTR_LBD"/>
</dbReference>
<evidence type="ECO:0000313" key="3">
    <source>
        <dbReference type="Proteomes" id="UP000063429"/>
    </source>
</evidence>
<name>A0ABN4I2M5_9BURK</name>
<dbReference type="PANTHER" id="PTHR35010:SF4">
    <property type="entry name" value="BLL5781 PROTEIN"/>
    <property type="match status" value="1"/>
</dbReference>
<dbReference type="Pfam" id="PF01381">
    <property type="entry name" value="HTH_3"/>
    <property type="match status" value="1"/>
</dbReference>
<evidence type="ECO:0000259" key="1">
    <source>
        <dbReference type="PROSITE" id="PS50943"/>
    </source>
</evidence>
<dbReference type="CDD" id="cd00093">
    <property type="entry name" value="HTH_XRE"/>
    <property type="match status" value="1"/>
</dbReference>
<dbReference type="EMBL" id="CP011409">
    <property type="protein sequence ID" value="AKZ65400.1"/>
    <property type="molecule type" value="Genomic_DNA"/>
</dbReference>
<sequence>MITTPSLAPTPSRAAARSASDLLREWRLRRRMSQLDLACEADISTRHLSFLETGRSQPSREMLLRLAERLDIPLRERNTLLMAGGFAPLFPERALDDPALQAARAAVDQILTGHEPFPALAIDRHWNLVSANRVIPLLLAGVAPELLAAPVNVMRLSLHPQGLAPRIVNLPEWRRHLSDRLRQQIALSADPVLIDLMKELQDYPEPSEAKAGADEHPASPYAAVAVPFQLATEQGTLSFFSTTTIFGTPVDITLSELALECFFPANAETSAALRALLPD</sequence>
<dbReference type="InterPro" id="IPR010982">
    <property type="entry name" value="Lambda_DNA-bd_dom_sf"/>
</dbReference>
<gene>
    <name evidence="2" type="ORF">F506_14755</name>
</gene>